<accession>A0A8J3JF75</accession>
<evidence type="ECO:0000313" key="2">
    <source>
        <dbReference type="EMBL" id="GIF81524.1"/>
    </source>
</evidence>
<feature type="signal peptide" evidence="1">
    <location>
        <begin position="1"/>
        <end position="34"/>
    </location>
</feature>
<organism evidence="2 3">
    <name type="scientific">Catellatospora bangladeshensis</name>
    <dbReference type="NCBI Taxonomy" id="310355"/>
    <lineage>
        <taxon>Bacteria</taxon>
        <taxon>Bacillati</taxon>
        <taxon>Actinomycetota</taxon>
        <taxon>Actinomycetes</taxon>
        <taxon>Micromonosporales</taxon>
        <taxon>Micromonosporaceae</taxon>
        <taxon>Catellatospora</taxon>
    </lineage>
</organism>
<dbReference type="RefSeq" id="WP_203745990.1">
    <property type="nucleotide sequence ID" value="NZ_BONF01000014.1"/>
</dbReference>
<dbReference type="Proteomes" id="UP000601223">
    <property type="component" value="Unassembled WGS sequence"/>
</dbReference>
<gene>
    <name evidence="2" type="ORF">Cba03nite_28730</name>
</gene>
<evidence type="ECO:0000313" key="3">
    <source>
        <dbReference type="Proteomes" id="UP000601223"/>
    </source>
</evidence>
<dbReference type="EMBL" id="BONF01000014">
    <property type="protein sequence ID" value="GIF81524.1"/>
    <property type="molecule type" value="Genomic_DNA"/>
</dbReference>
<evidence type="ECO:0000256" key="1">
    <source>
        <dbReference type="SAM" id="SignalP"/>
    </source>
</evidence>
<name>A0A8J3JF75_9ACTN</name>
<comment type="caution">
    <text evidence="2">The sequence shown here is derived from an EMBL/GenBank/DDBJ whole genome shotgun (WGS) entry which is preliminary data.</text>
</comment>
<keyword evidence="1" id="KW-0732">Signal</keyword>
<evidence type="ECO:0008006" key="4">
    <source>
        <dbReference type="Google" id="ProtNLM"/>
    </source>
</evidence>
<proteinExistence type="predicted"/>
<dbReference type="AlphaFoldDB" id="A0A8J3JF75"/>
<feature type="chain" id="PRO_5035265490" description="Tat pathway signal sequence domain protein" evidence="1">
    <location>
        <begin position="35"/>
        <end position="171"/>
    </location>
</feature>
<reference evidence="2 3" key="1">
    <citation type="submission" date="2021-01" db="EMBL/GenBank/DDBJ databases">
        <title>Whole genome shotgun sequence of Catellatospora bangladeshensis NBRC 107357.</title>
        <authorList>
            <person name="Komaki H."/>
            <person name="Tamura T."/>
        </authorList>
    </citation>
    <scope>NUCLEOTIDE SEQUENCE [LARGE SCALE GENOMIC DNA]</scope>
    <source>
        <strain evidence="2 3">NBRC 107357</strain>
    </source>
</reference>
<sequence>MRSFLRRSAARSLLVALATVGALVLPAAATPAHAAWGPAQPVTMQIRHYYPTGASVQLGWVEGTVQFDDGGSALRYNLTVCRQSSYMLPYLTINVNMYYAGGRKYSTFVTNVYPNYTGNATGQPCYSSTGTASGEFTSANFSNVEFLVYGSTFEGQSYVVKSQDRVLYNPY</sequence>
<keyword evidence="3" id="KW-1185">Reference proteome</keyword>
<protein>
    <recommendedName>
        <fullName evidence="4">Tat pathway signal sequence domain protein</fullName>
    </recommendedName>
</protein>